<name>A2G6U0_TRIV3</name>
<reference evidence="2" key="1">
    <citation type="submission" date="2006-10" db="EMBL/GenBank/DDBJ databases">
        <authorList>
            <person name="Amadeo P."/>
            <person name="Zhao Q."/>
            <person name="Wortman J."/>
            <person name="Fraser-Liggett C."/>
            <person name="Carlton J."/>
        </authorList>
    </citation>
    <scope>NUCLEOTIDE SEQUENCE</scope>
    <source>
        <strain evidence="2">G3</strain>
    </source>
</reference>
<dbReference type="EMBL" id="DS114506">
    <property type="protein sequence ID" value="EAX87126.1"/>
    <property type="molecule type" value="Genomic_DNA"/>
</dbReference>
<evidence type="ECO:0000313" key="2">
    <source>
        <dbReference type="EMBL" id="EAX87126.1"/>
    </source>
</evidence>
<dbReference type="RefSeq" id="XP_001300056.1">
    <property type="nucleotide sequence ID" value="XM_001300055.1"/>
</dbReference>
<dbReference type="Proteomes" id="UP000001542">
    <property type="component" value="Unassembled WGS sequence"/>
</dbReference>
<protein>
    <recommendedName>
        <fullName evidence="4">Transposase IS204/IS1001/IS1096/IS1165 DDE domain-containing protein</fullName>
    </recommendedName>
</protein>
<evidence type="ECO:0000313" key="3">
    <source>
        <dbReference type="Proteomes" id="UP000001542"/>
    </source>
</evidence>
<evidence type="ECO:0000256" key="1">
    <source>
        <dbReference type="SAM" id="MobiDB-lite"/>
    </source>
</evidence>
<feature type="region of interest" description="Disordered" evidence="1">
    <location>
        <begin position="1"/>
        <end position="27"/>
    </location>
</feature>
<reference evidence="2" key="2">
    <citation type="journal article" date="2007" name="Science">
        <title>Draft genome sequence of the sexually transmitted pathogen Trichomonas vaginalis.</title>
        <authorList>
            <person name="Carlton J.M."/>
            <person name="Hirt R.P."/>
            <person name="Silva J.C."/>
            <person name="Delcher A.L."/>
            <person name="Schatz M."/>
            <person name="Zhao Q."/>
            <person name="Wortman J.R."/>
            <person name="Bidwell S.L."/>
            <person name="Alsmark U.C.M."/>
            <person name="Besteiro S."/>
            <person name="Sicheritz-Ponten T."/>
            <person name="Noel C.J."/>
            <person name="Dacks J.B."/>
            <person name="Foster P.G."/>
            <person name="Simillion C."/>
            <person name="Van de Peer Y."/>
            <person name="Miranda-Saavedra D."/>
            <person name="Barton G.J."/>
            <person name="Westrop G.D."/>
            <person name="Mueller S."/>
            <person name="Dessi D."/>
            <person name="Fiori P.L."/>
            <person name="Ren Q."/>
            <person name="Paulsen I."/>
            <person name="Zhang H."/>
            <person name="Bastida-Corcuera F.D."/>
            <person name="Simoes-Barbosa A."/>
            <person name="Brown M.T."/>
            <person name="Hayes R.D."/>
            <person name="Mukherjee M."/>
            <person name="Okumura C.Y."/>
            <person name="Schneider R."/>
            <person name="Smith A.J."/>
            <person name="Vanacova S."/>
            <person name="Villalvazo M."/>
            <person name="Haas B.J."/>
            <person name="Pertea M."/>
            <person name="Feldblyum T.V."/>
            <person name="Utterback T.R."/>
            <person name="Shu C.L."/>
            <person name="Osoegawa K."/>
            <person name="de Jong P.J."/>
            <person name="Hrdy I."/>
            <person name="Horvathova L."/>
            <person name="Zubacova Z."/>
            <person name="Dolezal P."/>
            <person name="Malik S.B."/>
            <person name="Logsdon J.M. Jr."/>
            <person name="Henze K."/>
            <person name="Gupta A."/>
            <person name="Wang C.C."/>
            <person name="Dunne R.L."/>
            <person name="Upcroft J.A."/>
            <person name="Upcroft P."/>
            <person name="White O."/>
            <person name="Salzberg S.L."/>
            <person name="Tang P."/>
            <person name="Chiu C.-H."/>
            <person name="Lee Y.-S."/>
            <person name="Embley T.M."/>
            <person name="Coombs G.H."/>
            <person name="Mottram J.C."/>
            <person name="Tachezy J."/>
            <person name="Fraser-Liggett C.M."/>
            <person name="Johnson P.J."/>
        </authorList>
    </citation>
    <scope>NUCLEOTIDE SEQUENCE [LARGE SCALE GENOMIC DNA]</scope>
    <source>
        <strain evidence="2">G3</strain>
    </source>
</reference>
<dbReference type="InParanoid" id="A2G6U0"/>
<organism evidence="2 3">
    <name type="scientific">Trichomonas vaginalis (strain ATCC PRA-98 / G3)</name>
    <dbReference type="NCBI Taxonomy" id="412133"/>
    <lineage>
        <taxon>Eukaryota</taxon>
        <taxon>Metamonada</taxon>
        <taxon>Parabasalia</taxon>
        <taxon>Trichomonadida</taxon>
        <taxon>Trichomonadidae</taxon>
        <taxon>Trichomonas</taxon>
    </lineage>
</organism>
<evidence type="ECO:0008006" key="4">
    <source>
        <dbReference type="Google" id="ProtNLM"/>
    </source>
</evidence>
<dbReference type="AlphaFoldDB" id="A2G6U0"/>
<dbReference type="VEuPathDB" id="TrichDB:TVAGG3_0094470"/>
<feature type="region of interest" description="Disordered" evidence="1">
    <location>
        <begin position="89"/>
        <end position="128"/>
    </location>
</feature>
<dbReference type="VEuPathDB" id="TrichDB:TVAG_402840"/>
<gene>
    <name evidence="2" type="ORF">TVAG_402840</name>
</gene>
<keyword evidence="3" id="KW-1185">Reference proteome</keyword>
<proteinExistence type="predicted"/>
<dbReference type="KEGG" id="tva:4744776"/>
<sequence length="173" mass="19518">MDNREKVVGETTVIKKSSGGDFEGPSNMTETECTKRIMSNFDFTNVSTVVHNNGNKTKAIIQQYSPNATITLDPRHCVRAVGKAFDKLENGGNKEAAGKETVNQQKESESLPAFPIKSKAEEPKKRGRPLKHQKKYFIRYIRKLLSGSLLLSCFQLKNYKKSFLLIKNDLNHI</sequence>
<accession>A2G6U0</accession>